<dbReference type="GO" id="GO:0004764">
    <property type="term" value="F:shikimate 3-dehydrogenase (NADP+) activity"/>
    <property type="evidence" value="ECO:0007669"/>
    <property type="project" value="UniProtKB-UniRule"/>
</dbReference>
<feature type="binding site" evidence="9">
    <location>
        <position position="253"/>
    </location>
    <ligand>
        <name>NADP(+)</name>
        <dbReference type="ChEBI" id="CHEBI:58349"/>
    </ligand>
</feature>
<dbReference type="UniPathway" id="UPA00053">
    <property type="reaction ID" value="UER00087"/>
</dbReference>
<dbReference type="GO" id="GO:0009423">
    <property type="term" value="P:chorismate biosynthetic process"/>
    <property type="evidence" value="ECO:0007669"/>
    <property type="project" value="UniProtKB-UniRule"/>
</dbReference>
<dbReference type="NCBIfam" id="NF009201">
    <property type="entry name" value="PRK12549.1"/>
    <property type="match status" value="1"/>
</dbReference>
<evidence type="ECO:0000256" key="2">
    <source>
        <dbReference type="ARBA" id="ARBA00012962"/>
    </source>
</evidence>
<dbReference type="PANTHER" id="PTHR21089:SF1">
    <property type="entry name" value="BIFUNCTIONAL 3-DEHYDROQUINATE DEHYDRATASE_SHIKIMATE DEHYDROGENASE, CHLOROPLASTIC"/>
    <property type="match status" value="1"/>
</dbReference>
<reference evidence="12 13" key="1">
    <citation type="submission" date="2014-03" db="EMBL/GenBank/DDBJ databases">
        <title>Bradyrhizobium valentinum sp. nov., isolated from effective nodules of Lupinus mariae-josephae, a lupine endemic of basic-lime soils in Eastern Spain.</title>
        <authorList>
            <person name="Duran D."/>
            <person name="Rey L."/>
            <person name="Navarro A."/>
            <person name="Busquets A."/>
            <person name="Imperial J."/>
            <person name="Ruiz-Argueso T."/>
        </authorList>
    </citation>
    <scope>NUCLEOTIDE SEQUENCE [LARGE SCALE GENOMIC DNA]</scope>
    <source>
        <strain evidence="12 13">LmjM3</strain>
    </source>
</reference>
<dbReference type="InterPro" id="IPR046346">
    <property type="entry name" value="Aminoacid_DH-like_N_sf"/>
</dbReference>
<evidence type="ECO:0000256" key="7">
    <source>
        <dbReference type="ARBA" id="ARBA00049442"/>
    </source>
</evidence>
<dbReference type="OrthoDB" id="9792692at2"/>
<dbReference type="Gene3D" id="3.40.50.720">
    <property type="entry name" value="NAD(P)-binding Rossmann-like Domain"/>
    <property type="match status" value="1"/>
</dbReference>
<evidence type="ECO:0000256" key="1">
    <source>
        <dbReference type="ARBA" id="ARBA00004871"/>
    </source>
</evidence>
<keyword evidence="5 9" id="KW-0560">Oxidoreductase</keyword>
<comment type="caution">
    <text evidence="12">The sequence shown here is derived from an EMBL/GenBank/DDBJ whole genome shotgun (WGS) entry which is preliminary data.</text>
</comment>
<dbReference type="SUPFAM" id="SSF51735">
    <property type="entry name" value="NAD(P)-binding Rossmann-fold domains"/>
    <property type="match status" value="1"/>
</dbReference>
<keyword evidence="13" id="KW-1185">Reference proteome</keyword>
<feature type="domain" description="Shikimate dehydrogenase substrate binding N-terminal" evidence="11">
    <location>
        <begin position="19"/>
        <end position="104"/>
    </location>
</feature>
<feature type="active site" description="Proton acceptor" evidence="9">
    <location>
        <position position="81"/>
    </location>
</feature>
<comment type="pathway">
    <text evidence="8">Aromatic compound metabolism; 3,4-dihydroxybenzoate biosynthesis; 3-dehydroquinate from D-quinate (NAD(+) route).</text>
</comment>
<dbReference type="FunFam" id="3.40.50.720:FF:000086">
    <property type="entry name" value="Quinate/shikimate dehydrogenase"/>
    <property type="match status" value="1"/>
</dbReference>
<proteinExistence type="inferred from homology"/>
<dbReference type="InterPro" id="IPR022893">
    <property type="entry name" value="Shikimate_DH_fam"/>
</dbReference>
<dbReference type="InterPro" id="IPR036291">
    <property type="entry name" value="NAD(P)-bd_dom_sf"/>
</dbReference>
<dbReference type="HAMAP" id="MF_00222">
    <property type="entry name" value="Shikimate_DH_AroE"/>
    <property type="match status" value="1"/>
</dbReference>
<dbReference type="InterPro" id="IPR000594">
    <property type="entry name" value="ThiF_NAD_FAD-bd"/>
</dbReference>
<feature type="binding site" evidence="9">
    <location>
        <position position="117"/>
    </location>
    <ligand>
        <name>shikimate</name>
        <dbReference type="ChEBI" id="CHEBI:36208"/>
    </ligand>
</feature>
<dbReference type="GO" id="GO:0005829">
    <property type="term" value="C:cytosol"/>
    <property type="evidence" value="ECO:0007669"/>
    <property type="project" value="TreeGrafter"/>
</dbReference>
<dbReference type="GO" id="GO:0009073">
    <property type="term" value="P:aromatic amino acid family biosynthetic process"/>
    <property type="evidence" value="ECO:0007669"/>
    <property type="project" value="UniProtKB-KW"/>
</dbReference>
<feature type="binding site" evidence="9">
    <location>
        <begin position="27"/>
        <end position="29"/>
    </location>
    <ligand>
        <name>shikimate</name>
        <dbReference type="ChEBI" id="CHEBI:36208"/>
    </ligand>
</feature>
<comment type="pathway">
    <text evidence="1 9">Metabolic intermediate biosynthesis; chorismate biosynthesis; chorismate from D-erythrose 4-phosphate and phosphoenolpyruvate: step 4/7.</text>
</comment>
<feature type="binding site" evidence="9">
    <location>
        <position position="230"/>
    </location>
    <ligand>
        <name>NADP(+)</name>
        <dbReference type="ChEBI" id="CHEBI:58349"/>
    </ligand>
</feature>
<organism evidence="12 13">
    <name type="scientific">Bradyrhizobium valentinum</name>
    <dbReference type="NCBI Taxonomy" id="1518501"/>
    <lineage>
        <taxon>Bacteria</taxon>
        <taxon>Pseudomonadati</taxon>
        <taxon>Pseudomonadota</taxon>
        <taxon>Alphaproteobacteria</taxon>
        <taxon>Hyphomicrobiales</taxon>
        <taxon>Nitrobacteraceae</taxon>
        <taxon>Bradyrhizobium</taxon>
    </lineage>
</organism>
<evidence type="ECO:0000256" key="6">
    <source>
        <dbReference type="ARBA" id="ARBA00023141"/>
    </source>
</evidence>
<feature type="binding site" evidence="9">
    <location>
        <position position="77"/>
    </location>
    <ligand>
        <name>shikimate</name>
        <dbReference type="ChEBI" id="CHEBI:36208"/>
    </ligand>
</feature>
<evidence type="ECO:0000313" key="12">
    <source>
        <dbReference type="EMBL" id="KRQ99957.1"/>
    </source>
</evidence>
<sequence>MSPAARPLAPADRRFLTGLIGAPIAHSASPAMHERAAEALGAHCHYQLIEVAGAGSEELRRLLDGVRRLGFAGVNVTFPYKEAVVSLLDELSPGARAIGAVNTVVVRDGRLIGYNTDTTGFARAIAELIRDPAQSRVAVIGAGGVGKAIAFALVQTGVGEIRIFDTDRAKADQLAAQFKSQGEARAADSVEDAMSGATGVVNGSPIGMLPNRGTPIPDTLLHKDLWVADAVYTPLWTPLLNAAKAGGAEVMTGRELAIYQAADAFELFTGLKPSTVEMGNAFDAVMAKRYAKVNAA</sequence>
<keyword evidence="6 9" id="KW-0057">Aromatic amino acid biosynthesis</keyword>
<dbReference type="EC" id="1.1.1.25" evidence="2 9"/>
<dbReference type="Gene3D" id="3.40.50.10860">
    <property type="entry name" value="Leucine Dehydrogenase, chain A, domain 1"/>
    <property type="match status" value="1"/>
</dbReference>
<evidence type="ECO:0000313" key="13">
    <source>
        <dbReference type="Proteomes" id="UP000051913"/>
    </source>
</evidence>
<feature type="binding site" evidence="9">
    <location>
        <position position="260"/>
    </location>
    <ligand>
        <name>shikimate</name>
        <dbReference type="ChEBI" id="CHEBI:36208"/>
    </ligand>
</feature>
<dbReference type="GO" id="GO:0019632">
    <property type="term" value="P:shikimate metabolic process"/>
    <property type="evidence" value="ECO:0007669"/>
    <property type="project" value="InterPro"/>
</dbReference>
<dbReference type="NCBIfam" id="TIGR00507">
    <property type="entry name" value="aroE"/>
    <property type="match status" value="1"/>
</dbReference>
<dbReference type="AlphaFoldDB" id="A0A0R3L7N8"/>
<feature type="domain" description="THIF-type NAD/FAD binding fold" evidence="10">
    <location>
        <begin position="131"/>
        <end position="178"/>
    </location>
</feature>
<evidence type="ECO:0000256" key="8">
    <source>
        <dbReference type="ARBA" id="ARBA00060613"/>
    </source>
</evidence>
<name>A0A0R3L7N8_9BRAD</name>
<feature type="binding site" evidence="9">
    <location>
        <position position="232"/>
    </location>
    <ligand>
        <name>shikimate</name>
        <dbReference type="ChEBI" id="CHEBI:36208"/>
    </ligand>
</feature>
<dbReference type="Pfam" id="PF00899">
    <property type="entry name" value="ThiF"/>
    <property type="match status" value="1"/>
</dbReference>
<dbReference type="STRING" id="1518501.CQ10_03480"/>
<dbReference type="GO" id="GO:0050661">
    <property type="term" value="F:NADP binding"/>
    <property type="evidence" value="ECO:0007669"/>
    <property type="project" value="InterPro"/>
</dbReference>
<comment type="function">
    <text evidence="9">Involved in the biosynthesis of the chorismate, which leads to the biosynthesis of aromatic amino acids. Catalyzes the reversible NADPH linked reduction of 3-dehydroshikimate (DHSA) to yield shikimate (SA).</text>
</comment>
<evidence type="ECO:0000256" key="3">
    <source>
        <dbReference type="ARBA" id="ARBA00022605"/>
    </source>
</evidence>
<dbReference type="EMBL" id="LLXX01000169">
    <property type="protein sequence ID" value="KRQ99957.1"/>
    <property type="molecule type" value="Genomic_DNA"/>
</dbReference>
<protein>
    <recommendedName>
        <fullName evidence="2 9">Shikimate dehydrogenase (NADP(+))</fullName>
        <shortName evidence="9">SDH</shortName>
        <ecNumber evidence="2 9">1.1.1.25</ecNumber>
    </recommendedName>
</protein>
<dbReference type="InterPro" id="IPR013708">
    <property type="entry name" value="Shikimate_DH-bd_N"/>
</dbReference>
<gene>
    <name evidence="9" type="primary">aroE</name>
    <name evidence="12" type="ORF">CP49_33855</name>
</gene>
<dbReference type="CDD" id="cd01065">
    <property type="entry name" value="NAD_bind_Shikimate_DH"/>
    <property type="match status" value="1"/>
</dbReference>
<comment type="caution">
    <text evidence="9">Lacks conserved residue(s) required for the propagation of feature annotation.</text>
</comment>
<evidence type="ECO:0000259" key="11">
    <source>
        <dbReference type="Pfam" id="PF08501"/>
    </source>
</evidence>
<comment type="subunit">
    <text evidence="9">Homodimer.</text>
</comment>
<evidence type="ECO:0000256" key="9">
    <source>
        <dbReference type="HAMAP-Rule" id="MF_00222"/>
    </source>
</evidence>
<dbReference type="GO" id="GO:0008652">
    <property type="term" value="P:amino acid biosynthetic process"/>
    <property type="evidence" value="ECO:0007669"/>
    <property type="project" value="UniProtKB-KW"/>
</dbReference>
<evidence type="ECO:0000256" key="4">
    <source>
        <dbReference type="ARBA" id="ARBA00022857"/>
    </source>
</evidence>
<feature type="binding site" evidence="9">
    <location>
        <position position="102"/>
    </location>
    <ligand>
        <name>shikimate</name>
        <dbReference type="ChEBI" id="CHEBI:36208"/>
    </ligand>
</feature>
<dbReference type="NCBIfam" id="NF001319">
    <property type="entry name" value="PRK00258.3-3"/>
    <property type="match status" value="1"/>
</dbReference>
<dbReference type="Pfam" id="PF08501">
    <property type="entry name" value="Shikimate_dh_N"/>
    <property type="match status" value="1"/>
</dbReference>
<comment type="similarity">
    <text evidence="9">Belongs to the shikimate dehydrogenase family.</text>
</comment>
<dbReference type="Proteomes" id="UP000051913">
    <property type="component" value="Unassembled WGS sequence"/>
</dbReference>
<keyword evidence="4 9" id="KW-0521">NADP</keyword>
<comment type="catalytic activity">
    <reaction evidence="7 9">
        <text>shikimate + NADP(+) = 3-dehydroshikimate + NADPH + H(+)</text>
        <dbReference type="Rhea" id="RHEA:17737"/>
        <dbReference type="ChEBI" id="CHEBI:15378"/>
        <dbReference type="ChEBI" id="CHEBI:16630"/>
        <dbReference type="ChEBI" id="CHEBI:36208"/>
        <dbReference type="ChEBI" id="CHEBI:57783"/>
        <dbReference type="ChEBI" id="CHEBI:58349"/>
        <dbReference type="EC" id="1.1.1.25"/>
    </reaction>
</comment>
<feature type="binding site" evidence="9">
    <location>
        <begin position="141"/>
        <end position="145"/>
    </location>
    <ligand>
        <name>NADP(+)</name>
        <dbReference type="ChEBI" id="CHEBI:58349"/>
    </ligand>
</feature>
<evidence type="ECO:0000256" key="5">
    <source>
        <dbReference type="ARBA" id="ARBA00023002"/>
    </source>
</evidence>
<accession>A0A0R3L7N8</accession>
<evidence type="ECO:0000259" key="10">
    <source>
        <dbReference type="Pfam" id="PF00899"/>
    </source>
</evidence>
<dbReference type="InterPro" id="IPR011342">
    <property type="entry name" value="Shikimate_DH"/>
</dbReference>
<dbReference type="RefSeq" id="WP_057853700.1">
    <property type="nucleotide sequence ID" value="NZ_LLXX01000169.1"/>
</dbReference>
<dbReference type="PANTHER" id="PTHR21089">
    <property type="entry name" value="SHIKIMATE DEHYDROGENASE"/>
    <property type="match status" value="1"/>
</dbReference>
<dbReference type="SUPFAM" id="SSF53223">
    <property type="entry name" value="Aminoacid dehydrogenase-like, N-terminal domain"/>
    <property type="match status" value="1"/>
</dbReference>
<keyword evidence="3 9" id="KW-0028">Amino-acid biosynthesis</keyword>